<keyword evidence="6" id="KW-0597">Phosphoprotein</keyword>
<dbReference type="InterPro" id="IPR004358">
    <property type="entry name" value="Sig_transdc_His_kin-like_C"/>
</dbReference>
<evidence type="ECO:0000256" key="14">
    <source>
        <dbReference type="ARBA" id="ARBA00023012"/>
    </source>
</evidence>
<reference evidence="20" key="1">
    <citation type="submission" date="2023-07" db="EMBL/GenBank/DDBJ databases">
        <title>Sorghum-associated microbial communities from plants grown in Nebraska, USA.</title>
        <authorList>
            <person name="Schachtman D."/>
        </authorList>
    </citation>
    <scope>NUCLEOTIDE SEQUENCE</scope>
    <source>
        <strain evidence="20">BE330</strain>
    </source>
</reference>
<evidence type="ECO:0000256" key="3">
    <source>
        <dbReference type="ARBA" id="ARBA00004477"/>
    </source>
</evidence>
<evidence type="ECO:0000256" key="12">
    <source>
        <dbReference type="ARBA" id="ARBA00022989"/>
    </source>
</evidence>
<evidence type="ECO:0000256" key="7">
    <source>
        <dbReference type="ARBA" id="ARBA00022679"/>
    </source>
</evidence>
<evidence type="ECO:0000256" key="10">
    <source>
        <dbReference type="ARBA" id="ARBA00022777"/>
    </source>
</evidence>
<dbReference type="PANTHER" id="PTHR42878">
    <property type="entry name" value="TWO-COMPONENT HISTIDINE KINASE"/>
    <property type="match status" value="1"/>
</dbReference>
<keyword evidence="7" id="KW-0808">Transferase</keyword>
<keyword evidence="14" id="KW-0902">Two-component regulatory system</keyword>
<name>A0AAE3XBV2_9DEIO</name>
<dbReference type="Gene3D" id="1.10.287.130">
    <property type="match status" value="1"/>
</dbReference>
<organism evidence="20 21">
    <name type="scientific">Deinococcus soli</name>
    <name type="common">ex Cha et al. 2016</name>
    <dbReference type="NCBI Taxonomy" id="1309411"/>
    <lineage>
        <taxon>Bacteria</taxon>
        <taxon>Thermotogati</taxon>
        <taxon>Deinococcota</taxon>
        <taxon>Deinococci</taxon>
        <taxon>Deinococcales</taxon>
        <taxon>Deinococcaceae</taxon>
        <taxon>Deinococcus</taxon>
    </lineage>
</organism>
<dbReference type="SUPFAM" id="SSF55874">
    <property type="entry name" value="ATPase domain of HSP90 chaperone/DNA topoisomerase II/histidine kinase"/>
    <property type="match status" value="1"/>
</dbReference>
<dbReference type="InterPro" id="IPR003018">
    <property type="entry name" value="GAF"/>
</dbReference>
<dbReference type="InterPro" id="IPR003661">
    <property type="entry name" value="HisK_dim/P_dom"/>
</dbReference>
<evidence type="ECO:0000256" key="17">
    <source>
        <dbReference type="SAM" id="Coils"/>
    </source>
</evidence>
<dbReference type="InterPro" id="IPR050351">
    <property type="entry name" value="BphY/WalK/GraS-like"/>
</dbReference>
<dbReference type="GO" id="GO:0030295">
    <property type="term" value="F:protein kinase activator activity"/>
    <property type="evidence" value="ECO:0007669"/>
    <property type="project" value="TreeGrafter"/>
</dbReference>
<dbReference type="InterPro" id="IPR029016">
    <property type="entry name" value="GAF-like_dom_sf"/>
</dbReference>
<dbReference type="Pfam" id="PF02518">
    <property type="entry name" value="HATPase_c"/>
    <property type="match status" value="1"/>
</dbReference>
<dbReference type="SMART" id="SM00387">
    <property type="entry name" value="HATPase_c"/>
    <property type="match status" value="1"/>
</dbReference>
<comment type="subcellular location">
    <subcellularLocation>
        <location evidence="3">Endoplasmic reticulum membrane</location>
        <topology evidence="3">Multi-pass membrane protein</topology>
    </subcellularLocation>
</comment>
<comment type="catalytic activity">
    <reaction evidence="1">
        <text>ATP + protein L-histidine = ADP + protein N-phospho-L-histidine.</text>
        <dbReference type="EC" id="2.7.13.3"/>
    </reaction>
</comment>
<evidence type="ECO:0000256" key="4">
    <source>
        <dbReference type="ARBA" id="ARBA00009842"/>
    </source>
</evidence>
<dbReference type="GO" id="GO:0000155">
    <property type="term" value="F:phosphorelay sensor kinase activity"/>
    <property type="evidence" value="ECO:0007669"/>
    <property type="project" value="InterPro"/>
</dbReference>
<keyword evidence="15 18" id="KW-0472">Membrane</keyword>
<accession>A0AAE3XBV2</accession>
<keyword evidence="11" id="KW-0256">Endoplasmic reticulum</keyword>
<feature type="domain" description="Histidine kinase" evidence="19">
    <location>
        <begin position="358"/>
        <end position="571"/>
    </location>
</feature>
<dbReference type="FunFam" id="3.30.565.10:FF:000006">
    <property type="entry name" value="Sensor histidine kinase WalK"/>
    <property type="match status" value="1"/>
</dbReference>
<dbReference type="PROSITE" id="PS50109">
    <property type="entry name" value="HIS_KIN"/>
    <property type="match status" value="1"/>
</dbReference>
<dbReference type="EC" id="2.7.13.3" evidence="5"/>
<dbReference type="InterPro" id="IPR058544">
    <property type="entry name" value="ETR1_N"/>
</dbReference>
<gene>
    <name evidence="20" type="ORF">J2Y00_001609</name>
</gene>
<dbReference type="Proteomes" id="UP001185331">
    <property type="component" value="Unassembled WGS sequence"/>
</dbReference>
<evidence type="ECO:0000256" key="2">
    <source>
        <dbReference type="ARBA" id="ARBA00001935"/>
    </source>
</evidence>
<evidence type="ECO:0000259" key="19">
    <source>
        <dbReference type="PROSITE" id="PS50109"/>
    </source>
</evidence>
<feature type="transmembrane region" description="Helical" evidence="18">
    <location>
        <begin position="54"/>
        <end position="74"/>
    </location>
</feature>
<proteinExistence type="inferred from homology"/>
<keyword evidence="12 18" id="KW-1133">Transmembrane helix</keyword>
<sequence>MLTRPTPSLWRTLAIAGVGLTAPLLWPGVLQNLLTFDARPHLHAAPRALDVLTLTADLLIGVAYTVIAGILGWIVYRNRQHLPFDWVVLAFGLFIVACGMTHVMHIVTRTWPLYWLDGYVRGLTAVVSVATAAALPPLIPRVGTLLTAERTLVRQQRELERSNAALREAAERSDLLAALGDALQGARTGADVQRAALDQLGPALHASSMIVVLLDGSRARPTMVWGQPTGRTADLIARESFDVQEAPVLARTLQTGEATYLEEYQRLPGAHPDLQGAYGLEPILDAAGRVMGGVAAWRRAGPWTAGEQDLLRRAAGTVGLALERAHAITELARQHEQLTLSNRNLERSNADLDRFAAIASHDLKAPIRAVTSFAELLSAKYASGLDERGQRYLAQVRANGYHMERLVNDLLTYSRAAVTDPVLTDVPLDATVQAVLARLRPDLNAARATVSTGALPVVVGDAAQLDRLFQNLVGNALKYRSGAAPHVQISAALDGEGLWRFDVTDNGQGIAPEYHERIFDLFARLHHRDVEGTGLGLAICRRIVEHHGGRIWLTSTPGQGSTFSFTLPVRPLGAPPTTTD</sequence>
<evidence type="ECO:0000256" key="1">
    <source>
        <dbReference type="ARBA" id="ARBA00000085"/>
    </source>
</evidence>
<dbReference type="PANTHER" id="PTHR42878:SF15">
    <property type="entry name" value="BACTERIOPHYTOCHROME"/>
    <property type="match status" value="1"/>
</dbReference>
<dbReference type="SUPFAM" id="SSF47384">
    <property type="entry name" value="Homodimeric domain of signal transducing histidine kinase"/>
    <property type="match status" value="1"/>
</dbReference>
<dbReference type="EMBL" id="JAVDQK010000003">
    <property type="protein sequence ID" value="MDR6218048.1"/>
    <property type="molecule type" value="Genomic_DNA"/>
</dbReference>
<evidence type="ECO:0000256" key="18">
    <source>
        <dbReference type="SAM" id="Phobius"/>
    </source>
</evidence>
<dbReference type="Gene3D" id="3.30.565.10">
    <property type="entry name" value="Histidine kinase-like ATPase, C-terminal domain"/>
    <property type="match status" value="1"/>
</dbReference>
<dbReference type="InterPro" id="IPR036097">
    <property type="entry name" value="HisK_dim/P_sf"/>
</dbReference>
<evidence type="ECO:0000256" key="9">
    <source>
        <dbReference type="ARBA" id="ARBA00022745"/>
    </source>
</evidence>
<evidence type="ECO:0000313" key="21">
    <source>
        <dbReference type="Proteomes" id="UP001185331"/>
    </source>
</evidence>
<dbReference type="SUPFAM" id="SSF55781">
    <property type="entry name" value="GAF domain-like"/>
    <property type="match status" value="1"/>
</dbReference>
<dbReference type="Pfam" id="PF00512">
    <property type="entry name" value="HisKA"/>
    <property type="match status" value="1"/>
</dbReference>
<dbReference type="InterPro" id="IPR005467">
    <property type="entry name" value="His_kinase_dom"/>
</dbReference>
<dbReference type="SMART" id="SM00065">
    <property type="entry name" value="GAF"/>
    <property type="match status" value="1"/>
</dbReference>
<feature type="transmembrane region" description="Helical" evidence="18">
    <location>
        <begin position="12"/>
        <end position="34"/>
    </location>
</feature>
<keyword evidence="8 18" id="KW-0812">Transmembrane</keyword>
<dbReference type="Gene3D" id="3.30.450.40">
    <property type="match status" value="1"/>
</dbReference>
<keyword evidence="13" id="KW-0186">Copper</keyword>
<dbReference type="SMART" id="SM00388">
    <property type="entry name" value="HisKA"/>
    <property type="match status" value="1"/>
</dbReference>
<evidence type="ECO:0000256" key="6">
    <source>
        <dbReference type="ARBA" id="ARBA00022553"/>
    </source>
</evidence>
<evidence type="ECO:0000256" key="15">
    <source>
        <dbReference type="ARBA" id="ARBA00023136"/>
    </source>
</evidence>
<keyword evidence="10 20" id="KW-0418">Kinase</keyword>
<keyword evidence="9" id="KW-0936">Ethylene signaling pathway</keyword>
<comment type="similarity">
    <text evidence="4">Belongs to the ethylene receptor family.</text>
</comment>
<dbReference type="RefSeq" id="WP_309852697.1">
    <property type="nucleotide sequence ID" value="NZ_JAVDQJ010000003.1"/>
</dbReference>
<evidence type="ECO:0000256" key="16">
    <source>
        <dbReference type="ARBA" id="ARBA00023157"/>
    </source>
</evidence>
<feature type="transmembrane region" description="Helical" evidence="18">
    <location>
        <begin position="86"/>
        <end position="107"/>
    </location>
</feature>
<evidence type="ECO:0000256" key="8">
    <source>
        <dbReference type="ARBA" id="ARBA00022692"/>
    </source>
</evidence>
<evidence type="ECO:0000256" key="5">
    <source>
        <dbReference type="ARBA" id="ARBA00012438"/>
    </source>
</evidence>
<comment type="cofactor">
    <cofactor evidence="2">
        <name>Cu cation</name>
        <dbReference type="ChEBI" id="CHEBI:23378"/>
    </cofactor>
</comment>
<dbReference type="CDD" id="cd00082">
    <property type="entry name" value="HisKA"/>
    <property type="match status" value="1"/>
</dbReference>
<dbReference type="InterPro" id="IPR003594">
    <property type="entry name" value="HATPase_dom"/>
</dbReference>
<protein>
    <recommendedName>
        <fullName evidence="5">histidine kinase</fullName>
        <ecNumber evidence="5">2.7.13.3</ecNumber>
    </recommendedName>
</protein>
<dbReference type="AlphaFoldDB" id="A0AAE3XBV2"/>
<dbReference type="GO" id="GO:0000156">
    <property type="term" value="F:phosphorelay response regulator activity"/>
    <property type="evidence" value="ECO:0007669"/>
    <property type="project" value="TreeGrafter"/>
</dbReference>
<keyword evidence="16" id="KW-1015">Disulfide bond</keyword>
<evidence type="ECO:0000313" key="20">
    <source>
        <dbReference type="EMBL" id="MDR6218048.1"/>
    </source>
</evidence>
<feature type="coiled-coil region" evidence="17">
    <location>
        <begin position="145"/>
        <end position="172"/>
    </location>
</feature>
<dbReference type="Pfam" id="PF13185">
    <property type="entry name" value="GAF_2"/>
    <property type="match status" value="1"/>
</dbReference>
<keyword evidence="17" id="KW-0175">Coiled coil</keyword>
<evidence type="ECO:0000256" key="13">
    <source>
        <dbReference type="ARBA" id="ARBA00023008"/>
    </source>
</evidence>
<dbReference type="Pfam" id="PF25487">
    <property type="entry name" value="ETR1_N"/>
    <property type="match status" value="1"/>
</dbReference>
<evidence type="ECO:0000256" key="11">
    <source>
        <dbReference type="ARBA" id="ARBA00022824"/>
    </source>
</evidence>
<dbReference type="GO" id="GO:0007234">
    <property type="term" value="P:osmosensory signaling via phosphorelay pathway"/>
    <property type="evidence" value="ECO:0007669"/>
    <property type="project" value="TreeGrafter"/>
</dbReference>
<dbReference type="PRINTS" id="PR00344">
    <property type="entry name" value="BCTRLSENSOR"/>
</dbReference>
<dbReference type="InterPro" id="IPR036890">
    <property type="entry name" value="HATPase_C_sf"/>
</dbReference>
<comment type="caution">
    <text evidence="20">The sequence shown here is derived from an EMBL/GenBank/DDBJ whole genome shotgun (WGS) entry which is preliminary data.</text>
</comment>